<dbReference type="EMBL" id="JAWWNJ010000009">
    <property type="protein sequence ID" value="KAK7048185.1"/>
    <property type="molecule type" value="Genomic_DNA"/>
</dbReference>
<accession>A0AAW0DB89</accession>
<evidence type="ECO:0000313" key="2">
    <source>
        <dbReference type="Proteomes" id="UP001362999"/>
    </source>
</evidence>
<reference evidence="1 2" key="1">
    <citation type="journal article" date="2024" name="J Genomics">
        <title>Draft genome sequencing and assembly of Favolaschia claudopus CIRM-BRFM 2984 isolated from oak limbs.</title>
        <authorList>
            <person name="Navarro D."/>
            <person name="Drula E."/>
            <person name="Chaduli D."/>
            <person name="Cazenave R."/>
            <person name="Ahrendt S."/>
            <person name="Wang J."/>
            <person name="Lipzen A."/>
            <person name="Daum C."/>
            <person name="Barry K."/>
            <person name="Grigoriev I.V."/>
            <person name="Favel A."/>
            <person name="Rosso M.N."/>
            <person name="Martin F."/>
        </authorList>
    </citation>
    <scope>NUCLEOTIDE SEQUENCE [LARGE SCALE GENOMIC DNA]</scope>
    <source>
        <strain evidence="1 2">CIRM-BRFM 2984</strain>
    </source>
</reference>
<proteinExistence type="predicted"/>
<gene>
    <name evidence="1" type="ORF">R3P38DRAFT_2867860</name>
</gene>
<sequence>MLEGVSVILTKEQQLYAFEAFLAMRPEYVDQIRALWTICPGAVRRVVRVSVSIINTCTNVRSLACYPLVLLESVCRGAVFKHTKCVELTLIEFRVTWSTFMDSSLNGAKFFNQLEHLHFIGAFEYTGWAANWAMIPQFDNLNRISIAMGSYSQIQPTLFNKVIKSPKLKQVVVTTRLHGDEQQALQDAVQQIDHRFSVIHRRRRWKETNLWHEGLHDPDRFWKQATAEKDLPPVPRPTTTT</sequence>
<dbReference type="Proteomes" id="UP001362999">
    <property type="component" value="Unassembled WGS sequence"/>
</dbReference>
<name>A0AAW0DB89_9AGAR</name>
<dbReference type="AlphaFoldDB" id="A0AAW0DB89"/>
<keyword evidence="2" id="KW-1185">Reference proteome</keyword>
<organism evidence="1 2">
    <name type="scientific">Favolaschia claudopus</name>
    <dbReference type="NCBI Taxonomy" id="2862362"/>
    <lineage>
        <taxon>Eukaryota</taxon>
        <taxon>Fungi</taxon>
        <taxon>Dikarya</taxon>
        <taxon>Basidiomycota</taxon>
        <taxon>Agaricomycotina</taxon>
        <taxon>Agaricomycetes</taxon>
        <taxon>Agaricomycetidae</taxon>
        <taxon>Agaricales</taxon>
        <taxon>Marasmiineae</taxon>
        <taxon>Mycenaceae</taxon>
        <taxon>Favolaschia</taxon>
    </lineage>
</organism>
<evidence type="ECO:0000313" key="1">
    <source>
        <dbReference type="EMBL" id="KAK7048185.1"/>
    </source>
</evidence>
<protein>
    <submittedName>
        <fullName evidence="1">Uncharacterized protein</fullName>
    </submittedName>
</protein>
<comment type="caution">
    <text evidence="1">The sequence shown here is derived from an EMBL/GenBank/DDBJ whole genome shotgun (WGS) entry which is preliminary data.</text>
</comment>